<keyword evidence="5" id="KW-0029">Amino-acid transport</keyword>
<evidence type="ECO:0000313" key="8">
    <source>
        <dbReference type="Proteomes" id="UP000321523"/>
    </source>
</evidence>
<dbReference type="InterPro" id="IPR017871">
    <property type="entry name" value="ABC_transporter-like_CS"/>
</dbReference>
<gene>
    <name evidence="7" type="ORF">SAE02_27770</name>
</gene>
<comment type="similarity">
    <text evidence="1">Belongs to the ABC transporter superfamily.</text>
</comment>
<dbReference type="EMBL" id="BJYZ01000011">
    <property type="protein sequence ID" value="GEO38629.1"/>
    <property type="molecule type" value="Genomic_DNA"/>
</dbReference>
<dbReference type="GO" id="GO:0005524">
    <property type="term" value="F:ATP binding"/>
    <property type="evidence" value="ECO:0007669"/>
    <property type="project" value="UniProtKB-KW"/>
</dbReference>
<reference evidence="7 8" key="1">
    <citation type="submission" date="2019-07" db="EMBL/GenBank/DDBJ databases">
        <title>Whole genome shotgun sequence of Skermanella aerolata NBRC 106429.</title>
        <authorList>
            <person name="Hosoyama A."/>
            <person name="Uohara A."/>
            <person name="Ohji S."/>
            <person name="Ichikawa N."/>
        </authorList>
    </citation>
    <scope>NUCLEOTIDE SEQUENCE [LARGE SCALE GENOMIC DNA]</scope>
    <source>
        <strain evidence="7 8">NBRC 106429</strain>
    </source>
</reference>
<dbReference type="PANTHER" id="PTHR43820:SF4">
    <property type="entry name" value="HIGH-AFFINITY BRANCHED-CHAIN AMINO ACID TRANSPORT ATP-BINDING PROTEIN LIVF"/>
    <property type="match status" value="1"/>
</dbReference>
<dbReference type="GO" id="GO:0016887">
    <property type="term" value="F:ATP hydrolysis activity"/>
    <property type="evidence" value="ECO:0007669"/>
    <property type="project" value="InterPro"/>
</dbReference>
<keyword evidence="2" id="KW-0813">Transport</keyword>
<protein>
    <submittedName>
        <fullName evidence="7">ABC transporter ATP-binding protein</fullName>
    </submittedName>
</protein>
<dbReference type="RefSeq" id="WP_063772296.1">
    <property type="nucleotide sequence ID" value="NZ_BJYZ01000011.1"/>
</dbReference>
<dbReference type="InterPro" id="IPR003593">
    <property type="entry name" value="AAA+_ATPase"/>
</dbReference>
<proteinExistence type="inferred from homology"/>
<evidence type="ECO:0000256" key="5">
    <source>
        <dbReference type="ARBA" id="ARBA00022970"/>
    </source>
</evidence>
<dbReference type="InterPro" id="IPR003439">
    <property type="entry name" value="ABC_transporter-like_ATP-bd"/>
</dbReference>
<keyword evidence="8" id="KW-1185">Reference proteome</keyword>
<dbReference type="PROSITE" id="PS00211">
    <property type="entry name" value="ABC_TRANSPORTER_1"/>
    <property type="match status" value="1"/>
</dbReference>
<comment type="caution">
    <text evidence="7">The sequence shown here is derived from an EMBL/GenBank/DDBJ whole genome shotgun (WGS) entry which is preliminary data.</text>
</comment>
<dbReference type="Proteomes" id="UP000321523">
    <property type="component" value="Unassembled WGS sequence"/>
</dbReference>
<dbReference type="AlphaFoldDB" id="A0A512DQA1"/>
<name>A0A512DQA1_9PROT</name>
<dbReference type="PANTHER" id="PTHR43820">
    <property type="entry name" value="HIGH-AFFINITY BRANCHED-CHAIN AMINO ACID TRANSPORT ATP-BINDING PROTEIN LIVF"/>
    <property type="match status" value="1"/>
</dbReference>
<dbReference type="Gene3D" id="3.40.50.300">
    <property type="entry name" value="P-loop containing nucleotide triphosphate hydrolases"/>
    <property type="match status" value="1"/>
</dbReference>
<dbReference type="CDD" id="cd03224">
    <property type="entry name" value="ABC_TM1139_LivF_branched"/>
    <property type="match status" value="1"/>
</dbReference>
<sequence length="247" mass="25511">MTAPLLILDSLSVGYGGAPVVDAVSLRVAPGEVLALLGANGAGKSSLMRAVIGLEPAASGRIVLDGADITALPPERRARMGLGYVPEGRRVFPGMSVRDNLEVASFAAKAVRTGLIERVFALFPQLAPKSGDSAWRLSGGQQQMLAIGRALMGEPRLLLLDEPSMGLSPRLTSEVMATVRAIAAGGTAVLLAEQAARRALQAADRGLWLHLGRVADTGDATVLLDRMGDDPDFPGTPLATGPCDGAV</sequence>
<dbReference type="GO" id="GO:0015658">
    <property type="term" value="F:branched-chain amino acid transmembrane transporter activity"/>
    <property type="evidence" value="ECO:0007669"/>
    <property type="project" value="TreeGrafter"/>
</dbReference>
<dbReference type="InterPro" id="IPR052156">
    <property type="entry name" value="BCAA_Transport_ATP-bd_LivF"/>
</dbReference>
<evidence type="ECO:0000256" key="3">
    <source>
        <dbReference type="ARBA" id="ARBA00022741"/>
    </source>
</evidence>
<dbReference type="Pfam" id="PF00005">
    <property type="entry name" value="ABC_tran"/>
    <property type="match status" value="1"/>
</dbReference>
<dbReference type="GO" id="GO:0015807">
    <property type="term" value="P:L-amino acid transport"/>
    <property type="evidence" value="ECO:0007669"/>
    <property type="project" value="TreeGrafter"/>
</dbReference>
<accession>A0A512DQA1</accession>
<dbReference type="SUPFAM" id="SSF52540">
    <property type="entry name" value="P-loop containing nucleoside triphosphate hydrolases"/>
    <property type="match status" value="1"/>
</dbReference>
<evidence type="ECO:0000256" key="1">
    <source>
        <dbReference type="ARBA" id="ARBA00005417"/>
    </source>
</evidence>
<evidence type="ECO:0000313" key="7">
    <source>
        <dbReference type="EMBL" id="GEO38629.1"/>
    </source>
</evidence>
<feature type="domain" description="ABC transporter" evidence="6">
    <location>
        <begin position="6"/>
        <end position="236"/>
    </location>
</feature>
<dbReference type="SMART" id="SM00382">
    <property type="entry name" value="AAA"/>
    <property type="match status" value="1"/>
</dbReference>
<evidence type="ECO:0000256" key="4">
    <source>
        <dbReference type="ARBA" id="ARBA00022840"/>
    </source>
</evidence>
<dbReference type="PROSITE" id="PS50893">
    <property type="entry name" value="ABC_TRANSPORTER_2"/>
    <property type="match status" value="1"/>
</dbReference>
<dbReference type="InterPro" id="IPR027417">
    <property type="entry name" value="P-loop_NTPase"/>
</dbReference>
<organism evidence="7 8">
    <name type="scientific">Skermanella aerolata</name>
    <dbReference type="NCBI Taxonomy" id="393310"/>
    <lineage>
        <taxon>Bacteria</taxon>
        <taxon>Pseudomonadati</taxon>
        <taxon>Pseudomonadota</taxon>
        <taxon>Alphaproteobacteria</taxon>
        <taxon>Rhodospirillales</taxon>
        <taxon>Azospirillaceae</taxon>
        <taxon>Skermanella</taxon>
    </lineage>
</organism>
<keyword evidence="4 7" id="KW-0067">ATP-binding</keyword>
<evidence type="ECO:0000259" key="6">
    <source>
        <dbReference type="PROSITE" id="PS50893"/>
    </source>
</evidence>
<dbReference type="OrthoDB" id="7302599at2"/>
<evidence type="ECO:0000256" key="2">
    <source>
        <dbReference type="ARBA" id="ARBA00022448"/>
    </source>
</evidence>
<keyword evidence="3" id="KW-0547">Nucleotide-binding</keyword>